<dbReference type="EMBL" id="JAUJDW010000019">
    <property type="protein sequence ID" value="KAK0658153.1"/>
    <property type="molecule type" value="Genomic_DNA"/>
</dbReference>
<feature type="transmembrane region" description="Helical" evidence="2">
    <location>
        <begin position="298"/>
        <end position="316"/>
    </location>
</feature>
<gene>
    <name evidence="3" type="ORF">DIS24_g4974</name>
</gene>
<comment type="caution">
    <text evidence="3">The sequence shown here is derived from an EMBL/GenBank/DDBJ whole genome shotgun (WGS) entry which is preliminary data.</text>
</comment>
<keyword evidence="4" id="KW-1185">Reference proteome</keyword>
<feature type="transmembrane region" description="Helical" evidence="2">
    <location>
        <begin position="179"/>
        <end position="198"/>
    </location>
</feature>
<sequence>MAWEALANLSLQKPTPTPSSYDTALGFEQSVFGNHGHRIDDPSKVWIGVAVAYTFIMALGMTLLFFQRFAHTARIRGYWLTCSSVLALHVYLSLIFLAYPLRFWYKCSAEFWTMALIFPVGLGLYQISNSRIIFYYQTQQELLVMPKRNKKGRAPIWFMHPRAFLRYHKNMDFVTKTRVFVYATWAFTIFACTFMYLGSINFHESYGLFGEWSGKANCHRGPHGEWVPTAISQLLICWVWGPYTLWYARNIRDSHYWSLQTFVNLIAGMPGTPLWMAFLYSNNPTVIAINRWFPHSGWFIPGIVTMQMGTFIFPILDFCRTPVYMADVEGEGEHTNLGSSSDLNRRFNKAMTSMAAFENALENNIQPLLVWAANRNFTAADINFLVYVRNWKNIWSGPSRHNQMLTHSQARHRYEDAAVIFFTFINPTTSKVTVNIGDATYRTISQYFTDVLAHDLPGEGTSSFFSIQQQVAPWEKDEPMSPILGTEGFDRTRLHYVGGDDDYDEYDAIPKGFNLSVFDDAYNVIKDDIFYNTWLRYVNDLDTSSDSGGASEHTCTEACTHGSMTPSPLSEPPQAHTSAARSPEI</sequence>
<evidence type="ECO:0000313" key="4">
    <source>
        <dbReference type="Proteomes" id="UP001175001"/>
    </source>
</evidence>
<feature type="transmembrane region" description="Helical" evidence="2">
    <location>
        <begin position="230"/>
        <end position="247"/>
    </location>
</feature>
<feature type="region of interest" description="Disordered" evidence="1">
    <location>
        <begin position="544"/>
        <end position="585"/>
    </location>
</feature>
<keyword evidence="2" id="KW-0472">Membrane</keyword>
<organism evidence="3 4">
    <name type="scientific">Lasiodiplodia hormozganensis</name>
    <dbReference type="NCBI Taxonomy" id="869390"/>
    <lineage>
        <taxon>Eukaryota</taxon>
        <taxon>Fungi</taxon>
        <taxon>Dikarya</taxon>
        <taxon>Ascomycota</taxon>
        <taxon>Pezizomycotina</taxon>
        <taxon>Dothideomycetes</taxon>
        <taxon>Dothideomycetes incertae sedis</taxon>
        <taxon>Botryosphaeriales</taxon>
        <taxon>Botryosphaeriaceae</taxon>
        <taxon>Lasiodiplodia</taxon>
    </lineage>
</organism>
<feature type="transmembrane region" description="Helical" evidence="2">
    <location>
        <begin position="111"/>
        <end position="127"/>
    </location>
</feature>
<feature type="compositionally biased region" description="Polar residues" evidence="1">
    <location>
        <begin position="575"/>
        <end position="585"/>
    </location>
</feature>
<evidence type="ECO:0000256" key="1">
    <source>
        <dbReference type="SAM" id="MobiDB-lite"/>
    </source>
</evidence>
<protein>
    <submittedName>
        <fullName evidence="3">Uncharacterized protein</fullName>
    </submittedName>
</protein>
<name>A0AA39YT67_9PEZI</name>
<keyword evidence="2" id="KW-1133">Transmembrane helix</keyword>
<reference evidence="3" key="1">
    <citation type="submission" date="2023-06" db="EMBL/GenBank/DDBJ databases">
        <title>Multi-omics analyses reveal the molecular pathogenesis toolkit of Lasiodiplodia hormozganensis, a cross-kingdom pathogen.</title>
        <authorList>
            <person name="Felix C."/>
            <person name="Meneses R."/>
            <person name="Goncalves M.F.M."/>
            <person name="Tilleman L."/>
            <person name="Duarte A.S."/>
            <person name="Jorrin-Novo J.V."/>
            <person name="Van De Peer Y."/>
            <person name="Deforce D."/>
            <person name="Van Nieuwerburgh F."/>
            <person name="Esteves A.C."/>
            <person name="Alves A."/>
        </authorList>
    </citation>
    <scope>NUCLEOTIDE SEQUENCE</scope>
    <source>
        <strain evidence="3">CBS 339.90</strain>
    </source>
</reference>
<feature type="transmembrane region" description="Helical" evidence="2">
    <location>
        <begin position="45"/>
        <end position="66"/>
    </location>
</feature>
<keyword evidence="2" id="KW-0812">Transmembrane</keyword>
<evidence type="ECO:0000313" key="3">
    <source>
        <dbReference type="EMBL" id="KAK0658153.1"/>
    </source>
</evidence>
<proteinExistence type="predicted"/>
<feature type="transmembrane region" description="Helical" evidence="2">
    <location>
        <begin position="259"/>
        <end position="278"/>
    </location>
</feature>
<dbReference type="AlphaFoldDB" id="A0AA39YT67"/>
<accession>A0AA39YT67</accession>
<evidence type="ECO:0000256" key="2">
    <source>
        <dbReference type="SAM" id="Phobius"/>
    </source>
</evidence>
<feature type="transmembrane region" description="Helical" evidence="2">
    <location>
        <begin position="78"/>
        <end position="99"/>
    </location>
</feature>
<dbReference type="Proteomes" id="UP001175001">
    <property type="component" value="Unassembled WGS sequence"/>
</dbReference>